<dbReference type="KEGG" id="mflg:ABS361_20185"/>
<dbReference type="InterPro" id="IPR002931">
    <property type="entry name" value="Transglutaminase-like"/>
</dbReference>
<dbReference type="RefSeq" id="WP_407049403.1">
    <property type="nucleotide sequence ID" value="NZ_CP158568.1"/>
</dbReference>
<dbReference type="Gene3D" id="3.10.620.30">
    <property type="match status" value="1"/>
</dbReference>
<dbReference type="AlphaFoldDB" id="A0AAU7X993"/>
<dbReference type="SUPFAM" id="SSF54001">
    <property type="entry name" value="Cysteine proteinases"/>
    <property type="match status" value="1"/>
</dbReference>
<dbReference type="PANTHER" id="PTHR33490:SF7">
    <property type="entry name" value="BLR2979 PROTEIN"/>
    <property type="match status" value="1"/>
</dbReference>
<dbReference type="EMBL" id="CP158568">
    <property type="protein sequence ID" value="XBY44311.1"/>
    <property type="molecule type" value="Genomic_DNA"/>
</dbReference>
<evidence type="ECO:0000259" key="1">
    <source>
        <dbReference type="SMART" id="SM00460"/>
    </source>
</evidence>
<reference evidence="2" key="1">
    <citation type="submission" date="2024-06" db="EMBL/GenBank/DDBJ databases">
        <title>Methylostella associata gen. nov., sp. nov., a novel Ancalomicrobiaceae-affiliated facultatively methylotrophic bacteria that feed on methanotrophs of the genus Methylococcus.</title>
        <authorList>
            <person name="Saltykova V."/>
            <person name="Danilova O.V."/>
            <person name="Oshkin I.Y."/>
            <person name="Belova S.E."/>
            <person name="Pimenov N.V."/>
            <person name="Dedysh S.N."/>
        </authorList>
    </citation>
    <scope>NUCLEOTIDE SEQUENCE</scope>
    <source>
        <strain evidence="2">S20</strain>
    </source>
</reference>
<dbReference type="InterPro" id="IPR013589">
    <property type="entry name" value="Bac_transglu_N"/>
</dbReference>
<evidence type="ECO:0000313" key="2">
    <source>
        <dbReference type="EMBL" id="XBY44311.1"/>
    </source>
</evidence>
<dbReference type="PANTHER" id="PTHR33490">
    <property type="entry name" value="BLR5614 PROTEIN-RELATED"/>
    <property type="match status" value="1"/>
</dbReference>
<feature type="domain" description="Transglutaminase-like" evidence="1">
    <location>
        <begin position="176"/>
        <end position="247"/>
    </location>
</feature>
<dbReference type="Pfam" id="PF08379">
    <property type="entry name" value="Bact_transglu_N"/>
    <property type="match status" value="1"/>
</dbReference>
<dbReference type="InterPro" id="IPR038765">
    <property type="entry name" value="Papain-like_cys_pep_sf"/>
</dbReference>
<dbReference type="SMART" id="SM00460">
    <property type="entry name" value="TGc"/>
    <property type="match status" value="1"/>
</dbReference>
<protein>
    <submittedName>
        <fullName evidence="2">Transglutaminase family protein</fullName>
    </submittedName>
</protein>
<gene>
    <name evidence="2" type="ORF">ABS361_20185</name>
</gene>
<accession>A0AAU7X993</accession>
<dbReference type="Pfam" id="PF01841">
    <property type="entry name" value="Transglut_core"/>
    <property type="match status" value="1"/>
</dbReference>
<organism evidence="2">
    <name type="scientific">Methyloraptor flagellatus</name>
    <dbReference type="NCBI Taxonomy" id="3162530"/>
    <lineage>
        <taxon>Bacteria</taxon>
        <taxon>Pseudomonadati</taxon>
        <taxon>Pseudomonadota</taxon>
        <taxon>Alphaproteobacteria</taxon>
        <taxon>Hyphomicrobiales</taxon>
        <taxon>Ancalomicrobiaceae</taxon>
        <taxon>Methyloraptor</taxon>
    </lineage>
</organism>
<sequence>MRYRITHVTTYDYFATVPFADCRLRLTPASRDGQTLVSTEISVEPRPEHTAIEVDWFGNRVTRVSFRVPHRRLTIRQTALVDIVPRALPVAQTTPPFEVVRDAVPLGRALSPDAPVHYVFPSRFVPLAEPIESYARKSFPAGRPILAGAIELARRIKADFVYDPTATDVATPLAAAFATRRGVCQDFAQVMISGLRSLGIGAAYVSGYLRTEPPPGRPRLEGADATHAWVDVWCGETLGWIGIDPTNGILVGTDHIAIGRGRDYADVAPVTGVVTSAGGQGLSVGVDVVEVPVITEATARTGGSERPTQADAAVRW</sequence>
<proteinExistence type="predicted"/>
<name>A0AAU7X993_9HYPH</name>